<feature type="region of interest" description="Disordered" evidence="1">
    <location>
        <begin position="137"/>
        <end position="166"/>
    </location>
</feature>
<dbReference type="Proteomes" id="UP000199529">
    <property type="component" value="Unassembled WGS sequence"/>
</dbReference>
<evidence type="ECO:0000313" key="4">
    <source>
        <dbReference type="Proteomes" id="UP000199529"/>
    </source>
</evidence>
<dbReference type="STRING" id="418495.SAMN05216215_10897"/>
<feature type="compositionally biased region" description="Pro residues" evidence="1">
    <location>
        <begin position="143"/>
        <end position="153"/>
    </location>
</feature>
<dbReference type="AlphaFoldDB" id="A0A1H3TQZ5"/>
<feature type="domain" description="DnaJ homologue subfamily C member 28 conserved" evidence="2">
    <location>
        <begin position="20"/>
        <end position="90"/>
    </location>
</feature>
<name>A0A1H3TQZ5_9PSEU</name>
<evidence type="ECO:0000313" key="3">
    <source>
        <dbReference type="EMBL" id="SDZ52231.1"/>
    </source>
</evidence>
<protein>
    <recommendedName>
        <fullName evidence="2">DnaJ homologue subfamily C member 28 conserved domain-containing protein</fullName>
    </recommendedName>
</protein>
<keyword evidence="4" id="KW-1185">Reference proteome</keyword>
<dbReference type="InterPro" id="IPR018961">
    <property type="entry name" value="DnaJ_homolog_subfam-C_membr-28"/>
</dbReference>
<evidence type="ECO:0000259" key="2">
    <source>
        <dbReference type="Pfam" id="PF09350"/>
    </source>
</evidence>
<evidence type="ECO:0000256" key="1">
    <source>
        <dbReference type="SAM" id="MobiDB-lite"/>
    </source>
</evidence>
<organism evidence="3 4">
    <name type="scientific">Saccharopolyspora shandongensis</name>
    <dbReference type="NCBI Taxonomy" id="418495"/>
    <lineage>
        <taxon>Bacteria</taxon>
        <taxon>Bacillati</taxon>
        <taxon>Actinomycetota</taxon>
        <taxon>Actinomycetes</taxon>
        <taxon>Pseudonocardiales</taxon>
        <taxon>Pseudonocardiaceae</taxon>
        <taxon>Saccharopolyspora</taxon>
    </lineage>
</organism>
<reference evidence="4" key="1">
    <citation type="submission" date="2016-10" db="EMBL/GenBank/DDBJ databases">
        <authorList>
            <person name="Varghese N."/>
            <person name="Submissions S."/>
        </authorList>
    </citation>
    <scope>NUCLEOTIDE SEQUENCE [LARGE SCALE GENOMIC DNA]</scope>
    <source>
        <strain evidence="4">CGMCC 4.3530</strain>
    </source>
</reference>
<dbReference type="Pfam" id="PF09350">
    <property type="entry name" value="DJC28_CD"/>
    <property type="match status" value="1"/>
</dbReference>
<gene>
    <name evidence="3" type="ORF">SAMN05216215_10897</name>
</gene>
<proteinExistence type="predicted"/>
<sequence length="166" mass="18639">MADNRGMTERKPPGVTFESWVDKQIRTAQERGDFDDLPGAGKPLPGAGAPLDDQWWVKDYIRREGLSGDALLPTPLQLHKEVERLPEEVRDLATEQAVRDVAADLNRRIVEHLRAPTGPQVAIGPVNVDEVVASWRAGRPEPVHQPAPAPNDPAPRKTPWWQRFRR</sequence>
<accession>A0A1H3TQZ5</accession>
<dbReference type="EMBL" id="FNOK01000089">
    <property type="protein sequence ID" value="SDZ52231.1"/>
    <property type="molecule type" value="Genomic_DNA"/>
</dbReference>